<name>A0ABQ4HY84_9ACTN</name>
<organism evidence="2 3">
    <name type="scientific">Micromonospora andamanensis</name>
    <dbReference type="NCBI Taxonomy" id="1287068"/>
    <lineage>
        <taxon>Bacteria</taxon>
        <taxon>Bacillati</taxon>
        <taxon>Actinomycetota</taxon>
        <taxon>Actinomycetes</taxon>
        <taxon>Micromonosporales</taxon>
        <taxon>Micromonosporaceae</taxon>
        <taxon>Micromonospora</taxon>
    </lineage>
</organism>
<comment type="caution">
    <text evidence="2">The sequence shown here is derived from an EMBL/GenBank/DDBJ whole genome shotgun (WGS) entry which is preliminary data.</text>
</comment>
<evidence type="ECO:0000259" key="1">
    <source>
        <dbReference type="Pfam" id="PF00005"/>
    </source>
</evidence>
<accession>A0ABQ4HY84</accession>
<evidence type="ECO:0000313" key="2">
    <source>
        <dbReference type="EMBL" id="GIJ10594.1"/>
    </source>
</evidence>
<dbReference type="PANTHER" id="PTHR24220:SF86">
    <property type="entry name" value="ABC TRANSPORTER ABCH.1"/>
    <property type="match status" value="1"/>
</dbReference>
<evidence type="ECO:0000313" key="3">
    <source>
        <dbReference type="Proteomes" id="UP000647017"/>
    </source>
</evidence>
<dbReference type="SUPFAM" id="SSF52540">
    <property type="entry name" value="P-loop containing nucleoside triphosphate hydrolases"/>
    <property type="match status" value="1"/>
</dbReference>
<dbReference type="InterPro" id="IPR027417">
    <property type="entry name" value="P-loop_NTPase"/>
</dbReference>
<dbReference type="EMBL" id="BOOZ01000023">
    <property type="protein sequence ID" value="GIJ10594.1"/>
    <property type="molecule type" value="Genomic_DNA"/>
</dbReference>
<protein>
    <recommendedName>
        <fullName evidence="1">ABC transporter domain-containing protein</fullName>
    </recommendedName>
</protein>
<proteinExistence type="predicted"/>
<keyword evidence="3" id="KW-1185">Reference proteome</keyword>
<dbReference type="PANTHER" id="PTHR24220">
    <property type="entry name" value="IMPORT ATP-BINDING PROTEIN"/>
    <property type="match status" value="1"/>
</dbReference>
<sequence>MALAAIDRVGLSHRSGHHPHQLSGGERQRVAIARALANEPALVLAGEPTGALDTKNGQAVLQRLHPEGTTIAVIIHDRQTAASMPLCVEIVWTRTAADRLRSTAEFAQADKDQDACEREAFREAIAGYGND</sequence>
<dbReference type="Proteomes" id="UP000647017">
    <property type="component" value="Unassembled WGS sequence"/>
</dbReference>
<reference evidence="2 3" key="1">
    <citation type="submission" date="2021-01" db="EMBL/GenBank/DDBJ databases">
        <title>Whole genome shotgun sequence of Verrucosispora andamanensis NBRC 109075.</title>
        <authorList>
            <person name="Komaki H."/>
            <person name="Tamura T."/>
        </authorList>
    </citation>
    <scope>NUCLEOTIDE SEQUENCE [LARGE SCALE GENOMIC DNA]</scope>
    <source>
        <strain evidence="2 3">NBRC 109075</strain>
    </source>
</reference>
<dbReference type="Pfam" id="PF00005">
    <property type="entry name" value="ABC_tran"/>
    <property type="match status" value="1"/>
</dbReference>
<gene>
    <name evidence="2" type="ORF">Van01_38080</name>
</gene>
<feature type="domain" description="ABC transporter" evidence="1">
    <location>
        <begin position="5"/>
        <end position="49"/>
    </location>
</feature>
<dbReference type="Gene3D" id="3.40.50.300">
    <property type="entry name" value="P-loop containing nucleotide triphosphate hydrolases"/>
    <property type="match status" value="1"/>
</dbReference>
<dbReference type="InterPro" id="IPR015854">
    <property type="entry name" value="ABC_transpr_LolD-like"/>
</dbReference>
<dbReference type="InterPro" id="IPR003439">
    <property type="entry name" value="ABC_transporter-like_ATP-bd"/>
</dbReference>